<keyword evidence="2" id="KW-1185">Reference proteome</keyword>
<sequence length="118" mass="12868">MIEPEQVAVPEVPEMEGNRMADMLENAEWLGGNDQWSWKPRESRGTTDARAGCIRRRQDARGAHRAWQTRIVGHGLSPRIVNGASGADSELVVRGASSLPVIKSSYAKAQGWAGAWDG</sequence>
<organism evidence="1 2">
    <name type="scientific">Mycena maculata</name>
    <dbReference type="NCBI Taxonomy" id="230809"/>
    <lineage>
        <taxon>Eukaryota</taxon>
        <taxon>Fungi</taxon>
        <taxon>Dikarya</taxon>
        <taxon>Basidiomycota</taxon>
        <taxon>Agaricomycotina</taxon>
        <taxon>Agaricomycetes</taxon>
        <taxon>Agaricomycetidae</taxon>
        <taxon>Agaricales</taxon>
        <taxon>Marasmiineae</taxon>
        <taxon>Mycenaceae</taxon>
        <taxon>Mycena</taxon>
    </lineage>
</organism>
<protein>
    <submittedName>
        <fullName evidence="1">Uncharacterized protein</fullName>
    </submittedName>
</protein>
<proteinExistence type="predicted"/>
<evidence type="ECO:0000313" key="2">
    <source>
        <dbReference type="Proteomes" id="UP001215280"/>
    </source>
</evidence>
<gene>
    <name evidence="1" type="ORF">DFH07DRAFT_781942</name>
</gene>
<dbReference type="AlphaFoldDB" id="A0AAD7HVM4"/>
<evidence type="ECO:0000313" key="1">
    <source>
        <dbReference type="EMBL" id="KAJ7729381.1"/>
    </source>
</evidence>
<comment type="caution">
    <text evidence="1">The sequence shown here is derived from an EMBL/GenBank/DDBJ whole genome shotgun (WGS) entry which is preliminary data.</text>
</comment>
<name>A0AAD7HVM4_9AGAR</name>
<accession>A0AAD7HVM4</accession>
<dbReference type="EMBL" id="JARJLG010000198">
    <property type="protein sequence ID" value="KAJ7729381.1"/>
    <property type="molecule type" value="Genomic_DNA"/>
</dbReference>
<reference evidence="1" key="1">
    <citation type="submission" date="2023-03" db="EMBL/GenBank/DDBJ databases">
        <title>Massive genome expansion in bonnet fungi (Mycena s.s.) driven by repeated elements and novel gene families across ecological guilds.</title>
        <authorList>
            <consortium name="Lawrence Berkeley National Laboratory"/>
            <person name="Harder C.B."/>
            <person name="Miyauchi S."/>
            <person name="Viragh M."/>
            <person name="Kuo A."/>
            <person name="Thoen E."/>
            <person name="Andreopoulos B."/>
            <person name="Lu D."/>
            <person name="Skrede I."/>
            <person name="Drula E."/>
            <person name="Henrissat B."/>
            <person name="Morin E."/>
            <person name="Kohler A."/>
            <person name="Barry K."/>
            <person name="LaButti K."/>
            <person name="Morin E."/>
            <person name="Salamov A."/>
            <person name="Lipzen A."/>
            <person name="Mereny Z."/>
            <person name="Hegedus B."/>
            <person name="Baldrian P."/>
            <person name="Stursova M."/>
            <person name="Weitz H."/>
            <person name="Taylor A."/>
            <person name="Grigoriev I.V."/>
            <person name="Nagy L.G."/>
            <person name="Martin F."/>
            <person name="Kauserud H."/>
        </authorList>
    </citation>
    <scope>NUCLEOTIDE SEQUENCE</scope>
    <source>
        <strain evidence="1">CBHHK188m</strain>
    </source>
</reference>
<dbReference type="Proteomes" id="UP001215280">
    <property type="component" value="Unassembled WGS sequence"/>
</dbReference>